<evidence type="ECO:0000256" key="3">
    <source>
        <dbReference type="ARBA" id="ARBA00022989"/>
    </source>
</evidence>
<feature type="transmembrane region" description="Helical" evidence="5">
    <location>
        <begin position="263"/>
        <end position="284"/>
    </location>
</feature>
<accession>N6WS70</accession>
<keyword evidence="3 5" id="KW-1133">Transmembrane helix</keyword>
<dbReference type="Pfam" id="PF00916">
    <property type="entry name" value="Sulfate_transp"/>
    <property type="match status" value="1"/>
</dbReference>
<gene>
    <name evidence="7" type="ORF">J057_20815</name>
</gene>
<dbReference type="InterPro" id="IPR036513">
    <property type="entry name" value="STAS_dom_sf"/>
</dbReference>
<evidence type="ECO:0000256" key="5">
    <source>
        <dbReference type="SAM" id="Phobius"/>
    </source>
</evidence>
<keyword evidence="4 5" id="KW-0472">Membrane</keyword>
<organism evidence="7 8">
    <name type="scientific">Marinobacter nanhaiticus D15-8W</name>
    <dbReference type="NCBI Taxonomy" id="626887"/>
    <lineage>
        <taxon>Bacteria</taxon>
        <taxon>Pseudomonadati</taxon>
        <taxon>Pseudomonadota</taxon>
        <taxon>Gammaproteobacteria</taxon>
        <taxon>Pseudomonadales</taxon>
        <taxon>Marinobacteraceae</taxon>
        <taxon>Marinobacter</taxon>
    </lineage>
</organism>
<feature type="transmembrane region" description="Helical" evidence="5">
    <location>
        <begin position="77"/>
        <end position="95"/>
    </location>
</feature>
<dbReference type="CDD" id="cd07042">
    <property type="entry name" value="STAS_SulP_like_sulfate_transporter"/>
    <property type="match status" value="1"/>
</dbReference>
<comment type="subcellular location">
    <subcellularLocation>
        <location evidence="1">Membrane</location>
        <topology evidence="1">Multi-pass membrane protein</topology>
    </subcellularLocation>
</comment>
<keyword evidence="8" id="KW-1185">Reference proteome</keyword>
<name>N6WS70_9GAMM</name>
<evidence type="ECO:0000259" key="6">
    <source>
        <dbReference type="PROSITE" id="PS50801"/>
    </source>
</evidence>
<dbReference type="OrthoDB" id="9769739at2"/>
<dbReference type="PROSITE" id="PS50801">
    <property type="entry name" value="STAS"/>
    <property type="match status" value="1"/>
</dbReference>
<evidence type="ECO:0000313" key="7">
    <source>
        <dbReference type="EMBL" id="ENO13877.1"/>
    </source>
</evidence>
<feature type="transmembrane region" description="Helical" evidence="5">
    <location>
        <begin position="219"/>
        <end position="243"/>
    </location>
</feature>
<dbReference type="PATRIC" id="fig|626887.3.peg.4167"/>
<dbReference type="InterPro" id="IPR001902">
    <property type="entry name" value="SLC26A/SulP_fam"/>
</dbReference>
<dbReference type="AlphaFoldDB" id="N6WS70"/>
<dbReference type="EMBL" id="APLQ01000014">
    <property type="protein sequence ID" value="ENO13877.1"/>
    <property type="molecule type" value="Genomic_DNA"/>
</dbReference>
<dbReference type="Gene3D" id="3.30.750.24">
    <property type="entry name" value="STAS domain"/>
    <property type="match status" value="1"/>
</dbReference>
<feature type="transmembrane region" description="Helical" evidence="5">
    <location>
        <begin position="27"/>
        <end position="48"/>
    </location>
</feature>
<dbReference type="InterPro" id="IPR011547">
    <property type="entry name" value="SLC26A/SulP_dom"/>
</dbReference>
<dbReference type="SUPFAM" id="SSF52091">
    <property type="entry name" value="SpoIIaa-like"/>
    <property type="match status" value="1"/>
</dbReference>
<dbReference type="Proteomes" id="UP000013165">
    <property type="component" value="Unassembled WGS sequence"/>
</dbReference>
<protein>
    <submittedName>
        <fullName evidence="7">SulP family inorganic anion transporter</fullName>
    </submittedName>
</protein>
<dbReference type="HOGENOM" id="CLU_003182_13_2_6"/>
<evidence type="ECO:0000256" key="1">
    <source>
        <dbReference type="ARBA" id="ARBA00004141"/>
    </source>
</evidence>
<dbReference type="STRING" id="626887.J057_20815"/>
<feature type="transmembrane region" description="Helical" evidence="5">
    <location>
        <begin position="135"/>
        <end position="157"/>
    </location>
</feature>
<reference evidence="7 8" key="1">
    <citation type="journal article" date="2013" name="Genome Announc.">
        <title>Genome Sequence of the Polycyclic Aromatic Hydrocarbon-Degrading Bacterium Strain Marinobacter nanhaiticus D15-8WT.</title>
        <authorList>
            <person name="Cui Z."/>
            <person name="Gao W."/>
            <person name="Li Q."/>
            <person name="Xu G."/>
            <person name="Zheng L."/>
        </authorList>
    </citation>
    <scope>NUCLEOTIDE SEQUENCE [LARGE SCALE GENOMIC DNA]</scope>
    <source>
        <strain evidence="7 8">D15-8W</strain>
    </source>
</reference>
<evidence type="ECO:0000256" key="2">
    <source>
        <dbReference type="ARBA" id="ARBA00022692"/>
    </source>
</evidence>
<proteinExistence type="predicted"/>
<dbReference type="Pfam" id="PF01740">
    <property type="entry name" value="STAS"/>
    <property type="match status" value="1"/>
</dbReference>
<dbReference type="GO" id="GO:0016020">
    <property type="term" value="C:membrane"/>
    <property type="evidence" value="ECO:0007669"/>
    <property type="project" value="UniProtKB-SubCell"/>
</dbReference>
<dbReference type="GO" id="GO:0055085">
    <property type="term" value="P:transmembrane transport"/>
    <property type="evidence" value="ECO:0007669"/>
    <property type="project" value="InterPro"/>
</dbReference>
<dbReference type="InterPro" id="IPR002645">
    <property type="entry name" value="STAS_dom"/>
</dbReference>
<dbReference type="eggNOG" id="COG0659">
    <property type="taxonomic scope" value="Bacteria"/>
</dbReference>
<evidence type="ECO:0000313" key="8">
    <source>
        <dbReference type="Proteomes" id="UP000013165"/>
    </source>
</evidence>
<feature type="transmembrane region" description="Helical" evidence="5">
    <location>
        <begin position="177"/>
        <end position="198"/>
    </location>
</feature>
<feature type="transmembrane region" description="Helical" evidence="5">
    <location>
        <begin position="345"/>
        <end position="364"/>
    </location>
</feature>
<keyword evidence="2 5" id="KW-0812">Transmembrane</keyword>
<feature type="transmembrane region" description="Helical" evidence="5">
    <location>
        <begin position="401"/>
        <end position="432"/>
    </location>
</feature>
<dbReference type="NCBIfam" id="TIGR00815">
    <property type="entry name" value="sulP"/>
    <property type="match status" value="1"/>
</dbReference>
<comment type="caution">
    <text evidence="7">The sequence shown here is derived from an EMBL/GenBank/DDBJ whole genome shotgun (WGS) entry which is preliminary data.</text>
</comment>
<feature type="transmembrane region" description="Helical" evidence="5">
    <location>
        <begin position="101"/>
        <end position="123"/>
    </location>
</feature>
<dbReference type="RefSeq" id="WP_004582098.1">
    <property type="nucleotide sequence ID" value="NZ_AP028878.1"/>
</dbReference>
<evidence type="ECO:0000256" key="4">
    <source>
        <dbReference type="ARBA" id="ARBA00023136"/>
    </source>
</evidence>
<feature type="transmembrane region" description="Helical" evidence="5">
    <location>
        <begin position="54"/>
        <end position="70"/>
    </location>
</feature>
<feature type="domain" description="STAS" evidence="6">
    <location>
        <begin position="455"/>
        <end position="549"/>
    </location>
</feature>
<sequence>MSNRLQRLFPPLVWLRGYQRHTLAQDILAGCIMTVLVIPQSLAYALLAGLPPETGLYASILPLLGYTLFASSRTLAIGPVALIALMSATAVGHIVEQGLAGYGAASLGLALISGIMLFGMGAARLGFIANFISHPVISGFITGSALVIIVSQLGSLLGVETHGGNVLALLDSLISGFSDFSATTALIGAGVIVFLVVSRRFAKPLLETFKFPKPVASSLARLAPMVAVIATSALVAGFQLGANGVAVIGDLPQGLPPLAMPELNLALVEALLVPAFLISLVIFVESTSIAHRMAARRGERLDPNQELMGLGAANVTSAFAGGLAVAGGFSRSVVNDEAGAQTQMASLFTALGIGIVTVFFSSLFHFLPEATLAATIIVAVTTLVDIRGLRETWRYSRQDGMALVATLLVTLLIGITEGILVGVGLSLVLYLYRTSRPHIAIVGRIPGTEHFRNEKRYTVETDARVIIMRVDEAIYFANAQYLEDRISEVLRQRPGATDLILMCTGVNTIDASALDILDTINTRLQSAGLRFHLAEVKGPVMDRLQSTRFMANLSGRVFLSTFEGWQTLTAHPSDPGAKTNS</sequence>
<dbReference type="PANTHER" id="PTHR11814">
    <property type="entry name" value="SULFATE TRANSPORTER"/>
    <property type="match status" value="1"/>
</dbReference>